<proteinExistence type="predicted"/>
<name>A0A498K144_MALDO</name>
<gene>
    <name evidence="1" type="ORF">DVH24_015238</name>
</gene>
<dbReference type="AlphaFoldDB" id="A0A498K144"/>
<dbReference type="EMBL" id="RDQH01000330">
    <property type="protein sequence ID" value="RXI01889.1"/>
    <property type="molecule type" value="Genomic_DNA"/>
</dbReference>
<keyword evidence="2" id="KW-1185">Reference proteome</keyword>
<comment type="caution">
    <text evidence="1">The sequence shown here is derived from an EMBL/GenBank/DDBJ whole genome shotgun (WGS) entry which is preliminary data.</text>
</comment>
<evidence type="ECO:0000313" key="2">
    <source>
        <dbReference type="Proteomes" id="UP000290289"/>
    </source>
</evidence>
<reference evidence="1 2" key="1">
    <citation type="submission" date="2018-10" db="EMBL/GenBank/DDBJ databases">
        <title>A high-quality apple genome assembly.</title>
        <authorList>
            <person name="Hu J."/>
        </authorList>
    </citation>
    <scope>NUCLEOTIDE SEQUENCE [LARGE SCALE GENOMIC DNA]</scope>
    <source>
        <strain evidence="2">cv. HFTH1</strain>
        <tissue evidence="1">Young leaf</tissue>
    </source>
</reference>
<sequence>MDAREDQAFPLGILQRLFNFLMKIIEAQSLKTVTLGKHRPICNDLVNTERSLQQELALLLASLSRSPKSVLKSLNRLH</sequence>
<evidence type="ECO:0000313" key="1">
    <source>
        <dbReference type="EMBL" id="RXI01889.1"/>
    </source>
</evidence>
<protein>
    <submittedName>
        <fullName evidence="1">Uncharacterized protein</fullName>
    </submittedName>
</protein>
<dbReference type="Proteomes" id="UP000290289">
    <property type="component" value="Chromosome 4"/>
</dbReference>
<accession>A0A498K144</accession>
<organism evidence="1 2">
    <name type="scientific">Malus domestica</name>
    <name type="common">Apple</name>
    <name type="synonym">Pyrus malus</name>
    <dbReference type="NCBI Taxonomy" id="3750"/>
    <lineage>
        <taxon>Eukaryota</taxon>
        <taxon>Viridiplantae</taxon>
        <taxon>Streptophyta</taxon>
        <taxon>Embryophyta</taxon>
        <taxon>Tracheophyta</taxon>
        <taxon>Spermatophyta</taxon>
        <taxon>Magnoliopsida</taxon>
        <taxon>eudicotyledons</taxon>
        <taxon>Gunneridae</taxon>
        <taxon>Pentapetalae</taxon>
        <taxon>rosids</taxon>
        <taxon>fabids</taxon>
        <taxon>Rosales</taxon>
        <taxon>Rosaceae</taxon>
        <taxon>Amygdaloideae</taxon>
        <taxon>Maleae</taxon>
        <taxon>Malus</taxon>
    </lineage>
</organism>